<dbReference type="InterPro" id="IPR029150">
    <property type="entry name" value="dCache_3"/>
</dbReference>
<evidence type="ECO:0000259" key="1">
    <source>
        <dbReference type="PROSITE" id="PS50883"/>
    </source>
</evidence>
<evidence type="ECO:0000313" key="4">
    <source>
        <dbReference type="EMBL" id="MBB4842843.1"/>
    </source>
</evidence>
<dbReference type="InterPro" id="IPR000160">
    <property type="entry name" value="GGDEF_dom"/>
</dbReference>
<dbReference type="PROSITE" id="PS50887">
    <property type="entry name" value="GGDEF"/>
    <property type="match status" value="1"/>
</dbReference>
<dbReference type="CDD" id="cd01949">
    <property type="entry name" value="GGDEF"/>
    <property type="match status" value="1"/>
</dbReference>
<dbReference type="InterPro" id="IPR003660">
    <property type="entry name" value="HAMP_dom"/>
</dbReference>
<dbReference type="SUPFAM" id="SSF55073">
    <property type="entry name" value="Nucleotide cyclase"/>
    <property type="match status" value="1"/>
</dbReference>
<dbReference type="InterPro" id="IPR029787">
    <property type="entry name" value="Nucleotide_cyclase"/>
</dbReference>
<gene>
    <name evidence="4" type="ORF">HNP55_001358</name>
</gene>
<sequence>MKLALPAFLNLKRLEGRIVAPFLALLAVVQLASWFITDANIKNSTELTVQAELQTGQRMFEHLLVQDAQQRTALLRQLENNHGIRDVLADAGSMSREEFAETLVSALDSKNRSLLKAGLIAYADGNAQVVAATAAEAQDFAALLPRLQKSMAQASEGKAPAWQTNLALVKGRAYQLVAVPVQAAGLGGWLLMAVDLQDEPLQELQALSQLHGVILRREQAQRPWQALGSVLDPRHTAAVAQQLQGKPAGSHLFALQLGAEEMRGLYLPLLQEGPQELAVVLLRSFDQAFLSFGLLRQTLAWLTLLGVAAFALGSVLTARRISEPISTLAESVERLGRGDYDTPVAQIKGAEEVSHLASAFEAMRQGIRQRDHSLNDLAFKDQLTELPNRAGFGLRVGQALAQAGADTPLAVLILGLDRFKHVNDVQGHEFGDLLLRKVAKRLQALLPGPEDGLARLSGDEFALLLRGANEASALALADAIRRDFENPLQIQDQTVDLSAGIGIALAPQHGREAKLLLARATLAMFDAKKRQSGSMVYSAQLDVGSQESLSLLGELRHAVEAGELRLYLQPKVDLARGRILSAEALLRWQHPERGLVPPMHFIPFAEQSGFIRTLTTWVIAAALRAWSQAQAQGLELRISVNLSTRDLLDQDLPAKIMGMLAAQGAGSQALCLEITESAIMDDPQRALHTLEQLSALGFKLSIDDFGTGYSSLAYLKTLPVDELKIDKSFVLAMERDLGDAKIVHSTIELAHNLGLSVVAEGVETAKAWKILAALGCDEGQGYFIAKPMPEAQFLDWLRHWQAPDLSSESADTVLGGLG</sequence>
<dbReference type="PANTHER" id="PTHR33121">
    <property type="entry name" value="CYCLIC DI-GMP PHOSPHODIESTERASE PDEF"/>
    <property type="match status" value="1"/>
</dbReference>
<dbReference type="EMBL" id="JACHLP010000002">
    <property type="protein sequence ID" value="MBB4842843.1"/>
    <property type="molecule type" value="Genomic_DNA"/>
</dbReference>
<dbReference type="InterPro" id="IPR035919">
    <property type="entry name" value="EAL_sf"/>
</dbReference>
<evidence type="ECO:0000259" key="3">
    <source>
        <dbReference type="PROSITE" id="PS50887"/>
    </source>
</evidence>
<dbReference type="GO" id="GO:0007165">
    <property type="term" value="P:signal transduction"/>
    <property type="evidence" value="ECO:0007669"/>
    <property type="project" value="InterPro"/>
</dbReference>
<dbReference type="Proteomes" id="UP000562027">
    <property type="component" value="Unassembled WGS sequence"/>
</dbReference>
<evidence type="ECO:0000259" key="2">
    <source>
        <dbReference type="PROSITE" id="PS50885"/>
    </source>
</evidence>
<dbReference type="FunFam" id="3.20.20.450:FF:000001">
    <property type="entry name" value="Cyclic di-GMP phosphodiesterase yahA"/>
    <property type="match status" value="1"/>
</dbReference>
<protein>
    <submittedName>
        <fullName evidence="4">Diguanylate cyclase (GGDEF)-like protein</fullName>
    </submittedName>
</protein>
<dbReference type="AlphaFoldDB" id="A0A840L7U6"/>
<dbReference type="SMART" id="SM00304">
    <property type="entry name" value="HAMP"/>
    <property type="match status" value="1"/>
</dbReference>
<accession>A0A840L7U6</accession>
<dbReference type="SUPFAM" id="SSF158472">
    <property type="entry name" value="HAMP domain-like"/>
    <property type="match status" value="1"/>
</dbReference>
<dbReference type="CDD" id="cd06225">
    <property type="entry name" value="HAMP"/>
    <property type="match status" value="1"/>
</dbReference>
<dbReference type="PROSITE" id="PS50883">
    <property type="entry name" value="EAL"/>
    <property type="match status" value="1"/>
</dbReference>
<dbReference type="Gene3D" id="6.10.340.10">
    <property type="match status" value="1"/>
</dbReference>
<dbReference type="GO" id="GO:0016020">
    <property type="term" value="C:membrane"/>
    <property type="evidence" value="ECO:0007669"/>
    <property type="project" value="InterPro"/>
</dbReference>
<comment type="caution">
    <text evidence="4">The sequence shown here is derived from an EMBL/GenBank/DDBJ whole genome shotgun (WGS) entry which is preliminary data.</text>
</comment>
<dbReference type="Pfam" id="PF00672">
    <property type="entry name" value="HAMP"/>
    <property type="match status" value="1"/>
</dbReference>
<dbReference type="Gene3D" id="3.20.20.450">
    <property type="entry name" value="EAL domain"/>
    <property type="match status" value="1"/>
</dbReference>
<dbReference type="Pfam" id="PF14827">
    <property type="entry name" value="dCache_3"/>
    <property type="match status" value="1"/>
</dbReference>
<dbReference type="RefSeq" id="WP_184297517.1">
    <property type="nucleotide sequence ID" value="NZ_JACHLP010000002.1"/>
</dbReference>
<dbReference type="Gene3D" id="3.30.70.270">
    <property type="match status" value="1"/>
</dbReference>
<feature type="domain" description="HAMP" evidence="2">
    <location>
        <begin position="319"/>
        <end position="372"/>
    </location>
</feature>
<dbReference type="InterPro" id="IPR050706">
    <property type="entry name" value="Cyclic-di-GMP_PDE-like"/>
</dbReference>
<feature type="domain" description="EAL" evidence="1">
    <location>
        <begin position="548"/>
        <end position="801"/>
    </location>
</feature>
<dbReference type="Pfam" id="PF00990">
    <property type="entry name" value="GGDEF"/>
    <property type="match status" value="1"/>
</dbReference>
<evidence type="ECO:0000313" key="5">
    <source>
        <dbReference type="Proteomes" id="UP000562027"/>
    </source>
</evidence>
<dbReference type="SMART" id="SM00267">
    <property type="entry name" value="GGDEF"/>
    <property type="match status" value="1"/>
</dbReference>
<dbReference type="SMART" id="SM00052">
    <property type="entry name" value="EAL"/>
    <property type="match status" value="1"/>
</dbReference>
<reference evidence="4 5" key="1">
    <citation type="submission" date="2020-08" db="EMBL/GenBank/DDBJ databases">
        <title>Functional genomics of gut bacteria from endangered species of beetles.</title>
        <authorList>
            <person name="Carlos-Shanley C."/>
        </authorList>
    </citation>
    <scope>NUCLEOTIDE SEQUENCE [LARGE SCALE GENOMIC DNA]</scope>
    <source>
        <strain evidence="4 5">S00239</strain>
    </source>
</reference>
<proteinExistence type="predicted"/>
<organism evidence="4 5">
    <name type="scientific">Roseateles oligotrophus</name>
    <dbReference type="NCBI Taxonomy" id="1769250"/>
    <lineage>
        <taxon>Bacteria</taxon>
        <taxon>Pseudomonadati</taxon>
        <taxon>Pseudomonadota</taxon>
        <taxon>Betaproteobacteria</taxon>
        <taxon>Burkholderiales</taxon>
        <taxon>Sphaerotilaceae</taxon>
        <taxon>Roseateles</taxon>
    </lineage>
</organism>
<dbReference type="PROSITE" id="PS50885">
    <property type="entry name" value="HAMP"/>
    <property type="match status" value="1"/>
</dbReference>
<dbReference type="NCBIfam" id="TIGR00254">
    <property type="entry name" value="GGDEF"/>
    <property type="match status" value="1"/>
</dbReference>
<dbReference type="CDD" id="cd01948">
    <property type="entry name" value="EAL"/>
    <property type="match status" value="1"/>
</dbReference>
<dbReference type="SUPFAM" id="SSF141868">
    <property type="entry name" value="EAL domain-like"/>
    <property type="match status" value="1"/>
</dbReference>
<dbReference type="GO" id="GO:0071111">
    <property type="term" value="F:cyclic-guanylate-specific phosphodiesterase activity"/>
    <property type="evidence" value="ECO:0007669"/>
    <property type="project" value="InterPro"/>
</dbReference>
<keyword evidence="5" id="KW-1185">Reference proteome</keyword>
<dbReference type="InterPro" id="IPR001633">
    <property type="entry name" value="EAL_dom"/>
</dbReference>
<dbReference type="InterPro" id="IPR043128">
    <property type="entry name" value="Rev_trsase/Diguanyl_cyclase"/>
</dbReference>
<dbReference type="Pfam" id="PF00563">
    <property type="entry name" value="EAL"/>
    <property type="match status" value="1"/>
</dbReference>
<feature type="domain" description="GGDEF" evidence="3">
    <location>
        <begin position="407"/>
        <end position="541"/>
    </location>
</feature>
<name>A0A840L7U6_9BURK</name>
<dbReference type="PANTHER" id="PTHR33121:SF71">
    <property type="entry name" value="OXYGEN SENSOR PROTEIN DOSP"/>
    <property type="match status" value="1"/>
</dbReference>